<reference evidence="1" key="2">
    <citation type="submission" date="2018-05" db="EMBL/GenBank/DDBJ databases">
        <title>OpunRS2 (Oryza punctata Reference Sequence Version 2).</title>
        <authorList>
            <person name="Zhang J."/>
            <person name="Kudrna D."/>
            <person name="Lee S."/>
            <person name="Talag J."/>
            <person name="Welchert J."/>
            <person name="Wing R.A."/>
        </authorList>
    </citation>
    <scope>NUCLEOTIDE SEQUENCE [LARGE SCALE GENOMIC DNA]</scope>
</reference>
<dbReference type="Proteomes" id="UP000026962">
    <property type="component" value="Chromosome 3"/>
</dbReference>
<dbReference type="AlphaFoldDB" id="A0A0E0KF41"/>
<accession>A0A0E0KF41</accession>
<reference evidence="1" key="1">
    <citation type="submission" date="2015-04" db="UniProtKB">
        <authorList>
            <consortium name="EnsemblPlants"/>
        </authorList>
    </citation>
    <scope>IDENTIFICATION</scope>
</reference>
<sequence>MASPSGVVDSAVAEAEAMANHLAELRTRSAMILSHTEAARVTLDEAAGLLREEIHATDVLLARAFSVITPRDDPALAAAAKLVSRVFSDAPLLPGAIHAAMDLVASVYALPPPHTGTLQDARLILSTVSDGHNHATDLFRIYINCTPNRAIQQGDGAWLAWSARNGEAIDEAAEADMKLISAIWEARHAVRVHRVYQAQSRRREVAWEAKQILSTATEEVDTASVAIRQMRDALAAEEQIMAVPVQPVEAAAAAAEEVTVATAIAQEAEAVLVAVRDQLQVVGLIARAARATLGEAAGLLREDIHDTKILVADALAVVPALNDRDPQASLAAAAKLVAGVFSEAPVLPGAIGAAMDLVASLYAVPPPVTGPLQEVRDLLRTVSDDHDRARNLFADCSPYLGIEEEDEWWEEWTNHRSQALLNGYAAEMRLNRAIWEAGHAVRVHRFYQVGSPRRGRRMKEAWKLKEIMRTVIEEVDAVIAAIIHMRYSIGGEIQIVRNAIHAAALGLEGVLSNTRAARAALAEAAELLRDDMDATETLFAGAFATVPALDDRDPKATLAAAAKLVACAFAEAPVLPGAIGAAMDLVAGVYALPPSQPGTTHLDGGQQASGRGDPLRRLQAVPQRPTNAQLFTVEVRLQFAICEVQNAVRVHRLLRLYRHPRLLRLIRGVLMREASKLEQIVSTAIEEVDAALDAIRELRKTIATEELIVLKLIDDDAPRRPAEEDDEERKVMDLLEIAQRVADNLDDFGILLAEAAAVLQLQQQPTAAAATAEVTDPRGIAQQVAHDLAQARNRLVGVESNALAASVTLAKAAALLREDIDATKILVEDAFAVVSARDDLDPDGTLAVAAAAKLVVAVFSEVPVLPGAISAAMDLVASVCALPPPVIGTLRNAHRLLGVVGNDHDKARDRFVDCAPELGIQERGETWRKWSIQRHRAFVQEVMAETWLSTAISEAQIAVRQHRIYKENPSLSPGERARETWKVEEIVSTAINEVDAALGAVRQMRVAVAVEEQIVREAIDAAAP</sequence>
<evidence type="ECO:0000313" key="2">
    <source>
        <dbReference type="Proteomes" id="UP000026962"/>
    </source>
</evidence>
<proteinExistence type="predicted"/>
<organism evidence="1">
    <name type="scientific">Oryza punctata</name>
    <name type="common">Red rice</name>
    <dbReference type="NCBI Taxonomy" id="4537"/>
    <lineage>
        <taxon>Eukaryota</taxon>
        <taxon>Viridiplantae</taxon>
        <taxon>Streptophyta</taxon>
        <taxon>Embryophyta</taxon>
        <taxon>Tracheophyta</taxon>
        <taxon>Spermatophyta</taxon>
        <taxon>Magnoliopsida</taxon>
        <taxon>Liliopsida</taxon>
        <taxon>Poales</taxon>
        <taxon>Poaceae</taxon>
        <taxon>BOP clade</taxon>
        <taxon>Oryzoideae</taxon>
        <taxon>Oryzeae</taxon>
        <taxon>Oryzinae</taxon>
        <taxon>Oryza</taxon>
    </lineage>
</organism>
<dbReference type="EnsemblPlants" id="OPUNC03G20420.1">
    <property type="protein sequence ID" value="OPUNC03G20420.1"/>
    <property type="gene ID" value="OPUNC03G20420"/>
</dbReference>
<evidence type="ECO:0000313" key="1">
    <source>
        <dbReference type="EnsemblPlants" id="OPUNC03G20420.1"/>
    </source>
</evidence>
<dbReference type="HOGENOM" id="CLU_295505_0_0_1"/>
<keyword evidence="2" id="KW-1185">Reference proteome</keyword>
<protein>
    <submittedName>
        <fullName evidence="1">Uncharacterized protein</fullName>
    </submittedName>
</protein>
<name>A0A0E0KF41_ORYPU</name>
<dbReference type="Gramene" id="OPUNC03G20420.1">
    <property type="protein sequence ID" value="OPUNC03G20420.1"/>
    <property type="gene ID" value="OPUNC03G20420"/>
</dbReference>